<reference evidence="3 4" key="1">
    <citation type="submission" date="2016-10" db="EMBL/GenBank/DDBJ databases">
        <authorList>
            <person name="de Groot N.N."/>
        </authorList>
    </citation>
    <scope>NUCLEOTIDE SEQUENCE [LARGE SCALE GENOMIC DNA]</scope>
    <source>
        <strain evidence="3 4">KH2T6</strain>
    </source>
</reference>
<dbReference type="PROSITE" id="PS51257">
    <property type="entry name" value="PROKAR_LIPOPROTEIN"/>
    <property type="match status" value="1"/>
</dbReference>
<gene>
    <name evidence="3" type="ORF">SAMN05216469_11912</name>
</gene>
<accession>A0A1H7P597</accession>
<dbReference type="RefSeq" id="WP_074835516.1">
    <property type="nucleotide sequence ID" value="NZ_FOAT01000019.1"/>
</dbReference>
<feature type="signal peptide" evidence="2">
    <location>
        <begin position="1"/>
        <end position="26"/>
    </location>
</feature>
<feature type="chain" id="PRO_5038726481" evidence="2">
    <location>
        <begin position="27"/>
        <end position="309"/>
    </location>
</feature>
<evidence type="ECO:0000313" key="3">
    <source>
        <dbReference type="EMBL" id="SEL30749.1"/>
    </source>
</evidence>
<evidence type="ECO:0000313" key="4">
    <source>
        <dbReference type="Proteomes" id="UP000186015"/>
    </source>
</evidence>
<sequence>MKNNLSGRVTALFMASLIAVVFSACGKVEDTADQNDAAKTTASETVTEETSDAEAVESVAETTAVTAVSEAEITTESTAETAKADDSDAEENNTPVTDDRFDPFIEGLSEAIREGSMYYEGPENTDSESARVSLELCSKGFSYTFMDIDSDGEYELFIGDEYTDNEGVTTYSCIGFVVITPNGDFKNLASSWARSRTDYVGGLYFHSDGSGGANLHEAEIYRYDPSTQSFAVEANLVTDSDEPDPNQLPIMYYTLYEGTMWSYQISERAKDDPNALHGDEAQNKWNEYKAKAFAESDKLENAQWINVDI</sequence>
<organism evidence="3 4">
    <name type="scientific">Ruminococcus albus</name>
    <dbReference type="NCBI Taxonomy" id="1264"/>
    <lineage>
        <taxon>Bacteria</taxon>
        <taxon>Bacillati</taxon>
        <taxon>Bacillota</taxon>
        <taxon>Clostridia</taxon>
        <taxon>Eubacteriales</taxon>
        <taxon>Oscillospiraceae</taxon>
        <taxon>Ruminococcus</taxon>
    </lineage>
</organism>
<feature type="compositionally biased region" description="Low complexity" evidence="1">
    <location>
        <begin position="56"/>
        <end position="81"/>
    </location>
</feature>
<keyword evidence="2" id="KW-0732">Signal</keyword>
<name>A0A1H7P597_RUMAL</name>
<dbReference type="EMBL" id="FOAT01000019">
    <property type="protein sequence ID" value="SEL30749.1"/>
    <property type="molecule type" value="Genomic_DNA"/>
</dbReference>
<dbReference type="Proteomes" id="UP000186015">
    <property type="component" value="Unassembled WGS sequence"/>
</dbReference>
<evidence type="ECO:0000256" key="1">
    <source>
        <dbReference type="SAM" id="MobiDB-lite"/>
    </source>
</evidence>
<protein>
    <submittedName>
        <fullName evidence="3">Uncharacterized protein</fullName>
    </submittedName>
</protein>
<proteinExistence type="predicted"/>
<feature type="region of interest" description="Disordered" evidence="1">
    <location>
        <begin position="35"/>
        <end position="101"/>
    </location>
</feature>
<dbReference type="OrthoDB" id="2084583at2"/>
<evidence type="ECO:0000256" key="2">
    <source>
        <dbReference type="SAM" id="SignalP"/>
    </source>
</evidence>
<dbReference type="AlphaFoldDB" id="A0A1H7P597"/>
<feature type="compositionally biased region" description="Acidic residues" evidence="1">
    <location>
        <begin position="46"/>
        <end position="55"/>
    </location>
</feature>